<keyword evidence="5" id="KW-1185">Reference proteome</keyword>
<name>A0A8J7Z2Q8_9CYAN</name>
<dbReference type="GO" id="GO:0032259">
    <property type="term" value="P:methylation"/>
    <property type="evidence" value="ECO:0007669"/>
    <property type="project" value="UniProtKB-KW"/>
</dbReference>
<dbReference type="GO" id="GO:0008171">
    <property type="term" value="F:O-methyltransferase activity"/>
    <property type="evidence" value="ECO:0007669"/>
    <property type="project" value="InterPro"/>
</dbReference>
<dbReference type="InterPro" id="IPR002935">
    <property type="entry name" value="SAM_O-MeTrfase"/>
</dbReference>
<protein>
    <submittedName>
        <fullName evidence="4">Methyltransferase domain-containing protein</fullName>
    </submittedName>
</protein>
<dbReference type="InterPro" id="IPR050362">
    <property type="entry name" value="Cation-dep_OMT"/>
</dbReference>
<dbReference type="PANTHER" id="PTHR10509">
    <property type="entry name" value="O-METHYLTRANSFERASE-RELATED"/>
    <property type="match status" value="1"/>
</dbReference>
<dbReference type="EMBL" id="WVIE01000014">
    <property type="protein sequence ID" value="NDJ18220.1"/>
    <property type="molecule type" value="Genomic_DNA"/>
</dbReference>
<dbReference type="SUPFAM" id="SSF53335">
    <property type="entry name" value="S-adenosyl-L-methionine-dependent methyltransferases"/>
    <property type="match status" value="1"/>
</dbReference>
<dbReference type="PROSITE" id="PS51682">
    <property type="entry name" value="SAM_OMT_I"/>
    <property type="match status" value="1"/>
</dbReference>
<proteinExistence type="predicted"/>
<dbReference type="Gene3D" id="3.40.50.150">
    <property type="entry name" value="Vaccinia Virus protein VP39"/>
    <property type="match status" value="1"/>
</dbReference>
<dbReference type="PANTHER" id="PTHR10509:SF14">
    <property type="entry name" value="CAFFEOYL-COA O-METHYLTRANSFERASE 3-RELATED"/>
    <property type="match status" value="1"/>
</dbReference>
<evidence type="ECO:0000313" key="4">
    <source>
        <dbReference type="EMBL" id="NDJ18220.1"/>
    </source>
</evidence>
<accession>A0A8J7Z2Q8</accession>
<evidence type="ECO:0000256" key="3">
    <source>
        <dbReference type="ARBA" id="ARBA00022691"/>
    </source>
</evidence>
<evidence type="ECO:0000256" key="1">
    <source>
        <dbReference type="ARBA" id="ARBA00022603"/>
    </source>
</evidence>
<reference evidence="4" key="1">
    <citation type="submission" date="2019-12" db="EMBL/GenBank/DDBJ databases">
        <title>High-Quality draft genome sequences of three cyanobacteria isolated from the limestone walls of the Old Cathedral of Coimbra.</title>
        <authorList>
            <person name="Tiago I."/>
            <person name="Soares F."/>
            <person name="Portugal A."/>
        </authorList>
    </citation>
    <scope>NUCLEOTIDE SEQUENCE</scope>
    <source>
        <strain evidence="4">A</strain>
    </source>
</reference>
<keyword evidence="1 4" id="KW-0489">Methyltransferase</keyword>
<dbReference type="Pfam" id="PF01596">
    <property type="entry name" value="Methyltransf_3"/>
    <property type="match status" value="1"/>
</dbReference>
<sequence length="264" mass="29114">MESKSLNQGQQFSFRELVKQILRNLGLEQVARKLRESLLGGTQSSGKSLGLSDHLSVYLQSTSLREHESLAQLRQETEQHPFGIMQTPPEEGQFIALLIQLIGAKKTLEVGVFTGYSTLAVALALPPDGKIIACDISEEDTAIARRYWQKAGVAHKIDLHLAPALSTLDRLLAEGSANTFDFAFIDADKQNYDNYYERLLQLVRPGGLIAIDNVLWAGRVADPANQEAETTAIRSLNQKIHHDSRVVISLLPIADGLTLAMKKT</sequence>
<dbReference type="Proteomes" id="UP000646053">
    <property type="component" value="Unassembled WGS sequence"/>
</dbReference>
<dbReference type="CDD" id="cd02440">
    <property type="entry name" value="AdoMet_MTases"/>
    <property type="match status" value="1"/>
</dbReference>
<dbReference type="GO" id="GO:0008757">
    <property type="term" value="F:S-adenosylmethionine-dependent methyltransferase activity"/>
    <property type="evidence" value="ECO:0007669"/>
    <property type="project" value="TreeGrafter"/>
</dbReference>
<dbReference type="AlphaFoldDB" id="A0A8J7Z2Q8"/>
<organism evidence="4 5">
    <name type="scientific">Myxacorys almedinensis A</name>
    <dbReference type="NCBI Taxonomy" id="2690445"/>
    <lineage>
        <taxon>Bacteria</taxon>
        <taxon>Bacillati</taxon>
        <taxon>Cyanobacteriota</taxon>
        <taxon>Cyanophyceae</taxon>
        <taxon>Leptolyngbyales</taxon>
        <taxon>Leptolyngbyaceae</taxon>
        <taxon>Myxacorys</taxon>
        <taxon>Myxacorys almedinensis</taxon>
    </lineage>
</organism>
<comment type="caution">
    <text evidence="4">The sequence shown here is derived from an EMBL/GenBank/DDBJ whole genome shotgun (WGS) entry which is preliminary data.</text>
</comment>
<gene>
    <name evidence="4" type="ORF">GS601_13115</name>
</gene>
<evidence type="ECO:0000313" key="5">
    <source>
        <dbReference type="Proteomes" id="UP000646053"/>
    </source>
</evidence>
<keyword evidence="3" id="KW-0949">S-adenosyl-L-methionine</keyword>
<keyword evidence="2" id="KW-0808">Transferase</keyword>
<evidence type="ECO:0000256" key="2">
    <source>
        <dbReference type="ARBA" id="ARBA00022679"/>
    </source>
</evidence>
<dbReference type="InterPro" id="IPR029063">
    <property type="entry name" value="SAM-dependent_MTases_sf"/>
</dbReference>